<accession>A0A6G6XJJ9</accession>
<keyword evidence="2" id="KW-1185">Reference proteome</keyword>
<name>A0A6G6XJJ9_9CAUD</name>
<organism evidence="1 2">
    <name type="scientific">Gordonia phage Skog</name>
    <dbReference type="NCBI Taxonomy" id="2704033"/>
    <lineage>
        <taxon>Viruses</taxon>
        <taxon>Duplodnaviria</taxon>
        <taxon>Heunggongvirae</taxon>
        <taxon>Uroviricota</taxon>
        <taxon>Caudoviricetes</taxon>
        <taxon>Skogvirus</taxon>
        <taxon>Skogvirus Skog</taxon>
    </lineage>
</organism>
<sequence>MADNEDQAEKPELDLDAIAQRASNIHASSRWLTRLLTEDVPAMIARIRELEAKDRSRGND</sequence>
<evidence type="ECO:0000313" key="1">
    <source>
        <dbReference type="EMBL" id="QIG58289.1"/>
    </source>
</evidence>
<reference evidence="1 2" key="1">
    <citation type="submission" date="2020-01" db="EMBL/GenBank/DDBJ databases">
        <authorList>
            <person name="Alvaro L.E."/>
            <person name="Baker K.N."/>
            <person name="Baxter I.S."/>
            <person name="Brown M.R."/>
            <person name="Driscoll K.D."/>
            <person name="Elrubaie J.M."/>
            <person name="Feith S.L."/>
            <person name="Indihar D.F."/>
            <person name="Knoch V.T."/>
            <person name="Koirtyohann K.M."/>
            <person name="Kratz M.A."/>
            <person name="Lear A.H."/>
            <person name="Lindblom K.E."/>
            <person name="Marcus E.R."/>
            <person name="Murphy M.E."/>
            <person name="Sensor R."/>
            <person name="Sherman S.J."/>
            <person name="Swift V.R."/>
            <person name="White K.E."/>
            <person name="Wills S.J."/>
            <person name="Gatt S.M."/>
            <person name="Lohbauer S.A."/>
            <person name="Power T.R."/>
            <person name="Rosales K.A."/>
            <person name="Sisson B.M."/>
            <person name="Isern S."/>
            <person name="Michael S.F."/>
            <person name="Sunnen C.N."/>
            <person name="Garlena R.A."/>
            <person name="Russell D.A."/>
            <person name="Pope W.H."/>
            <person name="Jacobs-Sera D."/>
            <person name="Hatfull G.F."/>
        </authorList>
    </citation>
    <scope>NUCLEOTIDE SEQUENCE [LARGE SCALE GENOMIC DNA]</scope>
</reference>
<dbReference type="KEGG" id="vg:64766619"/>
<dbReference type="RefSeq" id="YP_010059387.1">
    <property type="nucleotide sequence ID" value="NC_054725.1"/>
</dbReference>
<dbReference type="GeneID" id="64766619"/>
<gene>
    <name evidence="1" type="primary">138</name>
    <name evidence="1" type="ORF">SEA_SKOG_137</name>
</gene>
<dbReference type="EMBL" id="MN908687">
    <property type="protein sequence ID" value="QIG58289.1"/>
    <property type="molecule type" value="Genomic_DNA"/>
</dbReference>
<evidence type="ECO:0000313" key="2">
    <source>
        <dbReference type="Proteomes" id="UP000503093"/>
    </source>
</evidence>
<protein>
    <submittedName>
        <fullName evidence="1">Uncharacterized protein</fullName>
    </submittedName>
</protein>
<proteinExistence type="predicted"/>
<dbReference type="Proteomes" id="UP000503093">
    <property type="component" value="Segment"/>
</dbReference>